<dbReference type="Pfam" id="PF00400">
    <property type="entry name" value="WD40"/>
    <property type="match status" value="1"/>
</dbReference>
<dbReference type="GO" id="GO:0005829">
    <property type="term" value="C:cytosol"/>
    <property type="evidence" value="ECO:0007669"/>
    <property type="project" value="TreeGrafter"/>
</dbReference>
<keyword evidence="3" id="KW-0819">tRNA processing</keyword>
<comment type="subunit">
    <text evidence="7">Forms a heterodimer with the catalytic subunit Mettl1. Interacts with mei-P26 and weakly interacts with bgcn; required for the function or formation of the mei-P26-bgcn-bam-sxl complex. Interacts with nanos; may be involved in mei-P26-dependent derepression of the BMP signaling pathway. Interacts with Myc; the interaction may be mediated by mei-P26 and may be involved in the regulation of ribosome biogenesis.</text>
</comment>
<dbReference type="GO" id="GO:0043527">
    <property type="term" value="C:tRNA methyltransferase complex"/>
    <property type="evidence" value="ECO:0007669"/>
    <property type="project" value="TreeGrafter"/>
</dbReference>
<dbReference type="Proteomes" id="UP001497623">
    <property type="component" value="Unassembled WGS sequence"/>
</dbReference>
<gene>
    <name evidence="9" type="ORF">MNOR_LOCUS32488</name>
</gene>
<dbReference type="InterPro" id="IPR019775">
    <property type="entry name" value="WD40_repeat_CS"/>
</dbReference>
<dbReference type="SUPFAM" id="SSF50978">
    <property type="entry name" value="WD40 repeat-like"/>
    <property type="match status" value="1"/>
</dbReference>
<dbReference type="GO" id="GO:0036265">
    <property type="term" value="P:RNA (guanine-N7)-methylation"/>
    <property type="evidence" value="ECO:0007669"/>
    <property type="project" value="InterPro"/>
</dbReference>
<dbReference type="SMART" id="SM00320">
    <property type="entry name" value="WD40"/>
    <property type="match status" value="2"/>
</dbReference>
<evidence type="ECO:0000313" key="9">
    <source>
        <dbReference type="EMBL" id="CAL4160503.1"/>
    </source>
</evidence>
<dbReference type="AlphaFoldDB" id="A0AAV2S6K5"/>
<sequence length="441" mass="50068">MSHMIPGIFDMHITYCTPDHVKLCRNAGFIVNQVEIEVNFRVNGSKIQCHPMEVSLIFVRTSIFKGVLVRMGVMNTLVRIWGLTEAQKLLEDRSKNLQFENKFCLVLAINKTGDVYSFPLVNGVFTEEKHSNNENGNENSIEEDVDKEIVPLFGHLSMLLDMIITKDGQYIVTCDRDEKIRVSKFPNAYNIQTFCLGHTEFVTKILQLPTDTLKILSCSGDGKLKLWNLETGTCESTCDTSASTPPELMNHFNQAISQLQASQKVEEMKKQKMDNVVVRIVPRVPAIKLIAVHSQKTNTLVALTLDRIPGIYFYKIEGCIISFIASKKLGESILDMTWMDNGKLVAVKSSAKNPVTVIVLKGNEISFLEDHALCKFGENNKDLFKDYLSEYNLDSYYKQQFDNIADYLRRKEERIAGVKRSTEDETAHSKMGRIDINEELV</sequence>
<keyword evidence="4" id="KW-0677">Repeat</keyword>
<dbReference type="InterPro" id="IPR015943">
    <property type="entry name" value="WD40/YVTN_repeat-like_dom_sf"/>
</dbReference>
<evidence type="ECO:0000256" key="2">
    <source>
        <dbReference type="ARBA" id="ARBA00022574"/>
    </source>
</evidence>
<comment type="function">
    <text evidence="6">Required for the Mettl1-dependent formation of N(7)-methylguanine at position 46 (m7G46) in tRNA. In the Mettl1-wuho methyltransferase complex, it is required to stabilize and induce conformational changes of the catalytic subunit. Required for binding of nanos mRNA and repression of translation by the mei-P26-bgcn-bam-sxl complex. May cooperate with mei-P26 and nanos to derepress the BMP signaling pathway. May cooperate with mei-P26 to suppress expression of a subset of microRNAs. May cooperate with mei-P26 to regulate bam expression levels in germline cells during gametogenesis. Required to promote mitosis to meiosis transition during gametogenesis. May regulate germline cell division in part by regulating ribosome biogenesis.</text>
</comment>
<evidence type="ECO:0000256" key="1">
    <source>
        <dbReference type="ARBA" id="ARBA00004123"/>
    </source>
</evidence>
<evidence type="ECO:0000256" key="7">
    <source>
        <dbReference type="ARBA" id="ARBA00093542"/>
    </source>
</evidence>
<name>A0AAV2S6K5_MEGNR</name>
<evidence type="ECO:0000256" key="5">
    <source>
        <dbReference type="ARBA" id="ARBA00023242"/>
    </source>
</evidence>
<dbReference type="Gene3D" id="2.130.10.10">
    <property type="entry name" value="YVTN repeat-like/Quinoprotein amine dehydrogenase"/>
    <property type="match status" value="1"/>
</dbReference>
<dbReference type="InterPro" id="IPR028884">
    <property type="entry name" value="Trm82"/>
</dbReference>
<keyword evidence="2 8" id="KW-0853">WD repeat</keyword>
<dbReference type="GO" id="GO:0006400">
    <property type="term" value="P:tRNA modification"/>
    <property type="evidence" value="ECO:0007669"/>
    <property type="project" value="TreeGrafter"/>
</dbReference>
<dbReference type="GO" id="GO:0005634">
    <property type="term" value="C:nucleus"/>
    <property type="evidence" value="ECO:0007669"/>
    <property type="project" value="UniProtKB-SubCell"/>
</dbReference>
<accession>A0AAV2S6K5</accession>
<dbReference type="PANTHER" id="PTHR16288">
    <property type="entry name" value="WD40 REPEAT PROTEIN 4"/>
    <property type="match status" value="1"/>
</dbReference>
<comment type="subcellular location">
    <subcellularLocation>
        <location evidence="1">Nucleus</location>
    </subcellularLocation>
</comment>
<dbReference type="HAMAP" id="MF_03056">
    <property type="entry name" value="TRM82"/>
    <property type="match status" value="1"/>
</dbReference>
<evidence type="ECO:0000256" key="6">
    <source>
        <dbReference type="ARBA" id="ARBA00093337"/>
    </source>
</evidence>
<dbReference type="PROSITE" id="PS50082">
    <property type="entry name" value="WD_REPEATS_2"/>
    <property type="match status" value="1"/>
</dbReference>
<comment type="caution">
    <text evidence="9">The sequence shown here is derived from an EMBL/GenBank/DDBJ whole genome shotgun (WGS) entry which is preliminary data.</text>
</comment>
<dbReference type="PANTHER" id="PTHR16288:SF0">
    <property type="entry name" value="TRNA (GUANINE-N(7)-)-METHYLTRANSFERASE NON-CATALYTIC SUBUNIT WDR4"/>
    <property type="match status" value="1"/>
</dbReference>
<organism evidence="9 10">
    <name type="scientific">Meganyctiphanes norvegica</name>
    <name type="common">Northern krill</name>
    <name type="synonym">Thysanopoda norvegica</name>
    <dbReference type="NCBI Taxonomy" id="48144"/>
    <lineage>
        <taxon>Eukaryota</taxon>
        <taxon>Metazoa</taxon>
        <taxon>Ecdysozoa</taxon>
        <taxon>Arthropoda</taxon>
        <taxon>Crustacea</taxon>
        <taxon>Multicrustacea</taxon>
        <taxon>Malacostraca</taxon>
        <taxon>Eumalacostraca</taxon>
        <taxon>Eucarida</taxon>
        <taxon>Euphausiacea</taxon>
        <taxon>Euphausiidae</taxon>
        <taxon>Meganyctiphanes</taxon>
    </lineage>
</organism>
<feature type="repeat" description="WD" evidence="8">
    <location>
        <begin position="195"/>
        <end position="237"/>
    </location>
</feature>
<evidence type="ECO:0000256" key="8">
    <source>
        <dbReference type="PROSITE-ProRule" id="PRU00221"/>
    </source>
</evidence>
<reference evidence="9 10" key="1">
    <citation type="submission" date="2024-05" db="EMBL/GenBank/DDBJ databases">
        <authorList>
            <person name="Wallberg A."/>
        </authorList>
    </citation>
    <scope>NUCLEOTIDE SEQUENCE [LARGE SCALE GENOMIC DNA]</scope>
</reference>
<dbReference type="InterPro" id="IPR001680">
    <property type="entry name" value="WD40_rpt"/>
</dbReference>
<dbReference type="PROSITE" id="PS00678">
    <property type="entry name" value="WD_REPEATS_1"/>
    <property type="match status" value="1"/>
</dbReference>
<evidence type="ECO:0000256" key="4">
    <source>
        <dbReference type="ARBA" id="ARBA00022737"/>
    </source>
</evidence>
<evidence type="ECO:0000256" key="3">
    <source>
        <dbReference type="ARBA" id="ARBA00022694"/>
    </source>
</evidence>
<feature type="non-terminal residue" evidence="9">
    <location>
        <position position="441"/>
    </location>
</feature>
<protein>
    <recommendedName>
        <fullName evidence="11">tRNA (guanine-N(7)-)-methyltransferase non-catalytic subunit wuho</fullName>
    </recommendedName>
</protein>
<dbReference type="EMBL" id="CAXKWB010044346">
    <property type="protein sequence ID" value="CAL4160503.1"/>
    <property type="molecule type" value="Genomic_DNA"/>
</dbReference>
<proteinExistence type="inferred from homology"/>
<evidence type="ECO:0000313" key="10">
    <source>
        <dbReference type="Proteomes" id="UP001497623"/>
    </source>
</evidence>
<keyword evidence="10" id="KW-1185">Reference proteome</keyword>
<keyword evidence="5" id="KW-0539">Nucleus</keyword>
<dbReference type="InterPro" id="IPR036322">
    <property type="entry name" value="WD40_repeat_dom_sf"/>
</dbReference>
<evidence type="ECO:0008006" key="11">
    <source>
        <dbReference type="Google" id="ProtNLM"/>
    </source>
</evidence>